<evidence type="ECO:0000259" key="5">
    <source>
        <dbReference type="Pfam" id="PF00692"/>
    </source>
</evidence>
<dbReference type="GO" id="GO:0006226">
    <property type="term" value="P:dUMP biosynthetic process"/>
    <property type="evidence" value="ECO:0007669"/>
    <property type="project" value="InterPro"/>
</dbReference>
<dbReference type="EMBL" id="AUZZ01009911">
    <property type="protein sequence ID" value="EQD32122.1"/>
    <property type="molecule type" value="Genomic_DNA"/>
</dbReference>
<dbReference type="InterPro" id="IPR008181">
    <property type="entry name" value="dUTPase"/>
</dbReference>
<dbReference type="InterPro" id="IPR029054">
    <property type="entry name" value="dUTPase-like"/>
</dbReference>
<dbReference type="InterPro" id="IPR036157">
    <property type="entry name" value="dUTPase-like_sf"/>
</dbReference>
<gene>
    <name evidence="6" type="ORF">B2A_13679</name>
</gene>
<dbReference type="GO" id="GO:0046081">
    <property type="term" value="P:dUTP catabolic process"/>
    <property type="evidence" value="ECO:0007669"/>
    <property type="project" value="InterPro"/>
</dbReference>
<comment type="similarity">
    <text evidence="1">Belongs to the dUTPase family.</text>
</comment>
<organism evidence="6">
    <name type="scientific">mine drainage metagenome</name>
    <dbReference type="NCBI Taxonomy" id="410659"/>
    <lineage>
        <taxon>unclassified sequences</taxon>
        <taxon>metagenomes</taxon>
        <taxon>ecological metagenomes</taxon>
    </lineage>
</organism>
<name>T0YJM6_9ZZZZ</name>
<feature type="non-terminal residue" evidence="6">
    <location>
        <position position="1"/>
    </location>
</feature>
<evidence type="ECO:0000256" key="4">
    <source>
        <dbReference type="ARBA" id="ARBA00023080"/>
    </source>
</evidence>
<reference evidence="6" key="2">
    <citation type="journal article" date="2014" name="ISME J.">
        <title>Microbial stratification in low pH oxic and suboxic macroscopic growths along an acid mine drainage.</title>
        <authorList>
            <person name="Mendez-Garcia C."/>
            <person name="Mesa V."/>
            <person name="Sprenger R.R."/>
            <person name="Richter M."/>
            <person name="Diez M.S."/>
            <person name="Solano J."/>
            <person name="Bargiela R."/>
            <person name="Golyshina O.V."/>
            <person name="Manteca A."/>
            <person name="Ramos J.L."/>
            <person name="Gallego J.R."/>
            <person name="Llorente I."/>
            <person name="Martins Dos Santos V.A."/>
            <person name="Jensen O.N."/>
            <person name="Pelaez A.I."/>
            <person name="Sanchez J."/>
            <person name="Ferrer M."/>
        </authorList>
    </citation>
    <scope>NUCLEOTIDE SEQUENCE</scope>
</reference>
<dbReference type="AlphaFoldDB" id="T0YJM6"/>
<dbReference type="PANTHER" id="PTHR11241:SF0">
    <property type="entry name" value="DEOXYURIDINE 5'-TRIPHOSPHATE NUCLEOTIDOHYDROLASE"/>
    <property type="match status" value="1"/>
</dbReference>
<protein>
    <recommendedName>
        <fullName evidence="2">dUTP diphosphatase</fullName>
        <ecNumber evidence="2">3.6.1.23</ecNumber>
    </recommendedName>
</protein>
<dbReference type="EC" id="3.6.1.23" evidence="2"/>
<sequence length="152" mass="16286">GRAGGVTVRRPTVRVERLEGRAELPLPARATPGSAGFDVAAAESADLVRGRVDLVGTGLRMRPPAGSFLEMRPRSGLSSRGVIMVNAPGTIDRDYSGEIKVPLTYLFDGSYRIQVGDRIGQIRLVDDRPARFALGRVRPVATRRGGFGSTGR</sequence>
<accession>T0YJM6</accession>
<evidence type="ECO:0000256" key="1">
    <source>
        <dbReference type="ARBA" id="ARBA00006581"/>
    </source>
</evidence>
<proteinExistence type="inferred from homology"/>
<keyword evidence="4" id="KW-0546">Nucleotide metabolism</keyword>
<evidence type="ECO:0000256" key="3">
    <source>
        <dbReference type="ARBA" id="ARBA00022801"/>
    </source>
</evidence>
<dbReference type="PANTHER" id="PTHR11241">
    <property type="entry name" value="DEOXYURIDINE 5'-TRIPHOSPHATE NUCLEOTIDOHYDROLASE"/>
    <property type="match status" value="1"/>
</dbReference>
<evidence type="ECO:0000313" key="6">
    <source>
        <dbReference type="EMBL" id="EQD32122.1"/>
    </source>
</evidence>
<dbReference type="GO" id="GO:0004170">
    <property type="term" value="F:dUTP diphosphatase activity"/>
    <property type="evidence" value="ECO:0007669"/>
    <property type="project" value="UniProtKB-EC"/>
</dbReference>
<feature type="domain" description="dUTPase-like" evidence="5">
    <location>
        <begin position="24"/>
        <end position="151"/>
    </location>
</feature>
<reference evidence="6" key="1">
    <citation type="submission" date="2013-08" db="EMBL/GenBank/DDBJ databases">
        <authorList>
            <person name="Mendez C."/>
            <person name="Richter M."/>
            <person name="Ferrer M."/>
            <person name="Sanchez J."/>
        </authorList>
    </citation>
    <scope>NUCLEOTIDE SEQUENCE</scope>
</reference>
<comment type="caution">
    <text evidence="6">The sequence shown here is derived from an EMBL/GenBank/DDBJ whole genome shotgun (WGS) entry which is preliminary data.</text>
</comment>
<dbReference type="InterPro" id="IPR033704">
    <property type="entry name" value="dUTPase_trimeric"/>
</dbReference>
<dbReference type="Pfam" id="PF00692">
    <property type="entry name" value="dUTPase"/>
    <property type="match status" value="1"/>
</dbReference>
<dbReference type="CDD" id="cd07557">
    <property type="entry name" value="trimeric_dUTPase"/>
    <property type="match status" value="1"/>
</dbReference>
<dbReference type="SUPFAM" id="SSF51283">
    <property type="entry name" value="dUTPase-like"/>
    <property type="match status" value="1"/>
</dbReference>
<keyword evidence="3" id="KW-0378">Hydrolase</keyword>
<evidence type="ECO:0000256" key="2">
    <source>
        <dbReference type="ARBA" id="ARBA00012379"/>
    </source>
</evidence>
<dbReference type="GO" id="GO:0000287">
    <property type="term" value="F:magnesium ion binding"/>
    <property type="evidence" value="ECO:0007669"/>
    <property type="project" value="InterPro"/>
</dbReference>
<dbReference type="Gene3D" id="2.70.40.10">
    <property type="match status" value="1"/>
</dbReference>